<dbReference type="PANTHER" id="PTHR46691:SF5">
    <property type="entry name" value="HMG (HIGH MOBILITY GROUP) BOX PROTEIN"/>
    <property type="match status" value="1"/>
</dbReference>
<dbReference type="GO" id="GO:0003677">
    <property type="term" value="F:DNA binding"/>
    <property type="evidence" value="ECO:0007669"/>
    <property type="project" value="UniProtKB-UniRule"/>
</dbReference>
<dbReference type="Gene3D" id="1.10.150.60">
    <property type="entry name" value="ARID DNA-binding domain"/>
    <property type="match status" value="1"/>
</dbReference>
<dbReference type="SMART" id="SM00398">
    <property type="entry name" value="HMG"/>
    <property type="match status" value="1"/>
</dbReference>
<organism evidence="5 6">
    <name type="scientific">Fraxinus pennsylvanica</name>
    <dbReference type="NCBI Taxonomy" id="56036"/>
    <lineage>
        <taxon>Eukaryota</taxon>
        <taxon>Viridiplantae</taxon>
        <taxon>Streptophyta</taxon>
        <taxon>Embryophyta</taxon>
        <taxon>Tracheophyta</taxon>
        <taxon>Spermatophyta</taxon>
        <taxon>Magnoliopsida</taxon>
        <taxon>eudicotyledons</taxon>
        <taxon>Gunneridae</taxon>
        <taxon>Pentapetalae</taxon>
        <taxon>asterids</taxon>
        <taxon>lamiids</taxon>
        <taxon>Lamiales</taxon>
        <taxon>Oleaceae</taxon>
        <taxon>Oleeae</taxon>
        <taxon>Fraxinus</taxon>
    </lineage>
</organism>
<sequence length="399" mass="45656">MTTISVSDAFSFFHRAHTSHVANIHVPRCTSLPTIEIRKTKRNHSIWCESTDHRKCEETMEKKINGCDGANDSGEMSPKSPALNARDKASDDSFYRKLSKLHESSGLSRVFNFREANLDLHLLYKEVTQRGGFHQVTKYGKWYEVASILNLQCSVSMRPIELQTVYENLLYQFEQMYHYRVPKEANTRPDKTSLGRSSYGDSLSCVTGKRKYCDSSSSLSTVCSCDLEGPAEKKKINNHSYQVSAVDQIQAMLSTADKELIKEADAPLKPRTGYQIFLRIACHGLKEIYGENSSSQNIRDMAIEAWRHLSEEDKLPYIDAHKMDRERYNRELATYERALNSSSSSEIHNDYFVSLQPEHENVLSHDKSSVELANQMLKNAQSNDPILQTYWDEFYGSLD</sequence>
<evidence type="ECO:0000259" key="4">
    <source>
        <dbReference type="PROSITE" id="PS51011"/>
    </source>
</evidence>
<dbReference type="PROSITE" id="PS51011">
    <property type="entry name" value="ARID"/>
    <property type="match status" value="1"/>
</dbReference>
<dbReference type="PROSITE" id="PS50118">
    <property type="entry name" value="HMG_BOX_2"/>
    <property type="match status" value="1"/>
</dbReference>
<dbReference type="GO" id="GO:0005634">
    <property type="term" value="C:nucleus"/>
    <property type="evidence" value="ECO:0007669"/>
    <property type="project" value="UniProtKB-UniRule"/>
</dbReference>
<evidence type="ECO:0000259" key="3">
    <source>
        <dbReference type="PROSITE" id="PS50118"/>
    </source>
</evidence>
<evidence type="ECO:0000313" key="5">
    <source>
        <dbReference type="EMBL" id="CAI9768902.1"/>
    </source>
</evidence>
<feature type="domain" description="ARID" evidence="4">
    <location>
        <begin position="88"/>
        <end position="178"/>
    </location>
</feature>
<dbReference type="SMART" id="SM01014">
    <property type="entry name" value="ARID"/>
    <property type="match status" value="1"/>
</dbReference>
<dbReference type="Gene3D" id="1.10.30.10">
    <property type="entry name" value="High mobility group box domain"/>
    <property type="match status" value="1"/>
</dbReference>
<dbReference type="InterPro" id="IPR036431">
    <property type="entry name" value="ARID_dom_sf"/>
</dbReference>
<dbReference type="SUPFAM" id="SSF47095">
    <property type="entry name" value="HMG-box"/>
    <property type="match status" value="1"/>
</dbReference>
<evidence type="ECO:0000256" key="1">
    <source>
        <dbReference type="PROSITE-ProRule" id="PRU00267"/>
    </source>
</evidence>
<accession>A0AAD1ZFL2</accession>
<protein>
    <submittedName>
        <fullName evidence="5">Uncharacterized protein</fullName>
    </submittedName>
</protein>
<dbReference type="PANTHER" id="PTHR46691">
    <property type="entry name" value="HIGH MOBILITY GROUP B PROTEIN 9"/>
    <property type="match status" value="1"/>
</dbReference>
<gene>
    <name evidence="5" type="ORF">FPE_LOCUS17388</name>
</gene>
<dbReference type="Pfam" id="PF00505">
    <property type="entry name" value="HMG_box"/>
    <property type="match status" value="1"/>
</dbReference>
<reference evidence="5" key="1">
    <citation type="submission" date="2023-05" db="EMBL/GenBank/DDBJ databases">
        <authorList>
            <person name="Huff M."/>
        </authorList>
    </citation>
    <scope>NUCLEOTIDE SEQUENCE</scope>
</reference>
<keyword evidence="1" id="KW-0238">DNA-binding</keyword>
<proteinExistence type="predicted"/>
<dbReference type="EMBL" id="OU503045">
    <property type="protein sequence ID" value="CAI9768902.1"/>
    <property type="molecule type" value="Genomic_DNA"/>
</dbReference>
<feature type="DNA-binding region" description="HMG box" evidence="1">
    <location>
        <begin position="267"/>
        <end position="336"/>
    </location>
</feature>
<dbReference type="Pfam" id="PF01388">
    <property type="entry name" value="ARID"/>
    <property type="match status" value="1"/>
</dbReference>
<feature type="region of interest" description="Disordered" evidence="2">
    <location>
        <begin position="67"/>
        <end position="88"/>
    </location>
</feature>
<dbReference type="InterPro" id="IPR036910">
    <property type="entry name" value="HMG_box_dom_sf"/>
</dbReference>
<name>A0AAD1ZFL2_9LAMI</name>
<dbReference type="InterPro" id="IPR001606">
    <property type="entry name" value="ARID_dom"/>
</dbReference>
<evidence type="ECO:0000313" key="6">
    <source>
        <dbReference type="Proteomes" id="UP000834106"/>
    </source>
</evidence>
<dbReference type="Proteomes" id="UP000834106">
    <property type="component" value="Chromosome 10"/>
</dbReference>
<dbReference type="InterPro" id="IPR009071">
    <property type="entry name" value="HMG_box_dom"/>
</dbReference>
<keyword evidence="6" id="KW-1185">Reference proteome</keyword>
<dbReference type="AlphaFoldDB" id="A0AAD1ZFL2"/>
<dbReference type="SUPFAM" id="SSF46774">
    <property type="entry name" value="ARID-like"/>
    <property type="match status" value="1"/>
</dbReference>
<feature type="domain" description="HMG box" evidence="3">
    <location>
        <begin position="267"/>
        <end position="336"/>
    </location>
</feature>
<evidence type="ECO:0000256" key="2">
    <source>
        <dbReference type="SAM" id="MobiDB-lite"/>
    </source>
</evidence>
<dbReference type="SMART" id="SM00501">
    <property type="entry name" value="BRIGHT"/>
    <property type="match status" value="1"/>
</dbReference>
<keyword evidence="1" id="KW-0539">Nucleus</keyword>